<proteinExistence type="predicted"/>
<accession>A0ABD2KUM8</accession>
<sequence length="131" mass="14813">MLSDTGAKYAEEYGFCHFLNWQSWSLVAKSADVRPERLDNDSSVVLKDWREVPFQKLLTFDLKQTADIDRSMYLREALRLPESVAKLAISKETGEVVGMCQARHLMSRRIGISLFGAGTLVKKPSNGKFLT</sequence>
<keyword evidence="2" id="KW-1185">Reference proteome</keyword>
<protein>
    <submittedName>
        <fullName evidence="1">Uncharacterized protein</fullName>
    </submittedName>
</protein>
<organism evidence="1 2">
    <name type="scientific">Heterodera trifolii</name>
    <dbReference type="NCBI Taxonomy" id="157864"/>
    <lineage>
        <taxon>Eukaryota</taxon>
        <taxon>Metazoa</taxon>
        <taxon>Ecdysozoa</taxon>
        <taxon>Nematoda</taxon>
        <taxon>Chromadorea</taxon>
        <taxon>Rhabditida</taxon>
        <taxon>Tylenchina</taxon>
        <taxon>Tylenchomorpha</taxon>
        <taxon>Tylenchoidea</taxon>
        <taxon>Heteroderidae</taxon>
        <taxon>Heteroderinae</taxon>
        <taxon>Heterodera</taxon>
    </lineage>
</organism>
<evidence type="ECO:0000313" key="1">
    <source>
        <dbReference type="EMBL" id="KAL3106650.1"/>
    </source>
</evidence>
<gene>
    <name evidence="1" type="ORF">niasHT_012023</name>
</gene>
<dbReference type="EMBL" id="JBICBT010000640">
    <property type="protein sequence ID" value="KAL3106650.1"/>
    <property type="molecule type" value="Genomic_DNA"/>
</dbReference>
<evidence type="ECO:0000313" key="2">
    <source>
        <dbReference type="Proteomes" id="UP001620626"/>
    </source>
</evidence>
<dbReference type="AlphaFoldDB" id="A0ABD2KUM8"/>
<dbReference type="Proteomes" id="UP001620626">
    <property type="component" value="Unassembled WGS sequence"/>
</dbReference>
<comment type="caution">
    <text evidence="1">The sequence shown here is derived from an EMBL/GenBank/DDBJ whole genome shotgun (WGS) entry which is preliminary data.</text>
</comment>
<name>A0ABD2KUM8_9BILA</name>
<reference evidence="1 2" key="1">
    <citation type="submission" date="2024-10" db="EMBL/GenBank/DDBJ databases">
        <authorList>
            <person name="Kim D."/>
        </authorList>
    </citation>
    <scope>NUCLEOTIDE SEQUENCE [LARGE SCALE GENOMIC DNA]</scope>
    <source>
        <strain evidence="1">BH-2024</strain>
    </source>
</reference>